<accession>A0A0S2TAT0</accession>
<evidence type="ECO:0000313" key="6">
    <source>
        <dbReference type="EMBL" id="ALP52257.1"/>
    </source>
</evidence>
<feature type="domain" description="HTH lysR-type" evidence="5">
    <location>
        <begin position="22"/>
        <end position="79"/>
    </location>
</feature>
<comment type="similarity">
    <text evidence="1">Belongs to the LysR transcriptional regulatory family.</text>
</comment>
<dbReference type="CDD" id="cd08419">
    <property type="entry name" value="PBP2_CbbR_RubisCO_like"/>
    <property type="match status" value="1"/>
</dbReference>
<evidence type="ECO:0000259" key="5">
    <source>
        <dbReference type="PROSITE" id="PS50931"/>
    </source>
</evidence>
<keyword evidence="2" id="KW-0805">Transcription regulation</keyword>
<dbReference type="InterPro" id="IPR036390">
    <property type="entry name" value="WH_DNA-bd_sf"/>
</dbReference>
<gene>
    <name evidence="6" type="ORF">Tel_03355</name>
</gene>
<dbReference type="AlphaFoldDB" id="A0A0S2TAT0"/>
<dbReference type="Pfam" id="PF03466">
    <property type="entry name" value="LysR_substrate"/>
    <property type="match status" value="1"/>
</dbReference>
<evidence type="ECO:0000256" key="1">
    <source>
        <dbReference type="ARBA" id="ARBA00009437"/>
    </source>
</evidence>
<dbReference type="InterPro" id="IPR036388">
    <property type="entry name" value="WH-like_DNA-bd_sf"/>
</dbReference>
<proteinExistence type="inferred from homology"/>
<dbReference type="GO" id="GO:0003700">
    <property type="term" value="F:DNA-binding transcription factor activity"/>
    <property type="evidence" value="ECO:0007669"/>
    <property type="project" value="InterPro"/>
</dbReference>
<evidence type="ECO:0000256" key="4">
    <source>
        <dbReference type="ARBA" id="ARBA00023163"/>
    </source>
</evidence>
<reference evidence="6" key="1">
    <citation type="submission" date="2015-10" db="EMBL/GenBank/DDBJ databases">
        <title>Description of Candidatus Tenderia electrophaga gen. nov, sp. nov., an Uncultivated Electroautotroph from a Biocathode Enrichment.</title>
        <authorList>
            <person name="Eddie B.J."/>
            <person name="Malanoski A.P."/>
            <person name="Wang Z."/>
            <person name="Hall R.J."/>
            <person name="Oh S.D."/>
            <person name="Heiner C."/>
            <person name="Lin B."/>
            <person name="Strycharz-Glaven S.M."/>
        </authorList>
    </citation>
    <scope>NUCLEOTIDE SEQUENCE [LARGE SCALE GENOMIC DNA]</scope>
    <source>
        <strain evidence="6">NRL1</strain>
    </source>
</reference>
<keyword evidence="7" id="KW-1185">Reference proteome</keyword>
<dbReference type="GO" id="GO:0000976">
    <property type="term" value="F:transcription cis-regulatory region binding"/>
    <property type="evidence" value="ECO:0007669"/>
    <property type="project" value="TreeGrafter"/>
</dbReference>
<dbReference type="SUPFAM" id="SSF46785">
    <property type="entry name" value="Winged helix' DNA-binding domain"/>
    <property type="match status" value="1"/>
</dbReference>
<dbReference type="STRING" id="1748243.Tel_03355"/>
<dbReference type="EMBL" id="CP013099">
    <property type="protein sequence ID" value="ALP52257.1"/>
    <property type="molecule type" value="Genomic_DNA"/>
</dbReference>
<dbReference type="PROSITE" id="PS50931">
    <property type="entry name" value="HTH_LYSR"/>
    <property type="match status" value="1"/>
</dbReference>
<keyword evidence="3" id="KW-0238">DNA-binding</keyword>
<organism evidence="6 7">
    <name type="scientific">Candidatus Tenderia electrophaga</name>
    <dbReference type="NCBI Taxonomy" id="1748243"/>
    <lineage>
        <taxon>Bacteria</taxon>
        <taxon>Pseudomonadati</taxon>
        <taxon>Pseudomonadota</taxon>
        <taxon>Gammaproteobacteria</taxon>
        <taxon>Candidatus Tenderiales</taxon>
        <taxon>Candidatus Tenderiaceae</taxon>
        <taxon>Candidatus Tenderia</taxon>
    </lineage>
</organism>
<dbReference type="PANTHER" id="PTHR30126">
    <property type="entry name" value="HTH-TYPE TRANSCRIPTIONAL REGULATOR"/>
    <property type="match status" value="1"/>
</dbReference>
<protein>
    <submittedName>
        <fullName evidence="6">LysR family transcriptional regulator</fullName>
    </submittedName>
</protein>
<keyword evidence="4" id="KW-0804">Transcription</keyword>
<dbReference type="FunFam" id="1.10.10.10:FF:000001">
    <property type="entry name" value="LysR family transcriptional regulator"/>
    <property type="match status" value="1"/>
</dbReference>
<name>A0A0S2TAT0_9GAMM</name>
<dbReference type="InterPro" id="IPR000847">
    <property type="entry name" value="LysR_HTH_N"/>
</dbReference>
<evidence type="ECO:0000256" key="3">
    <source>
        <dbReference type="ARBA" id="ARBA00023125"/>
    </source>
</evidence>
<dbReference type="Gene3D" id="3.40.190.290">
    <property type="match status" value="1"/>
</dbReference>
<evidence type="ECO:0000313" key="7">
    <source>
        <dbReference type="Proteomes" id="UP000055136"/>
    </source>
</evidence>
<dbReference type="Gene3D" id="1.10.10.10">
    <property type="entry name" value="Winged helix-like DNA-binding domain superfamily/Winged helix DNA-binding domain"/>
    <property type="match status" value="1"/>
</dbReference>
<dbReference type="PANTHER" id="PTHR30126:SF5">
    <property type="entry name" value="HTH-TYPE TRANSCRIPTIONAL ACTIVATOR CMPR"/>
    <property type="match status" value="1"/>
</dbReference>
<evidence type="ECO:0000256" key="2">
    <source>
        <dbReference type="ARBA" id="ARBA00023015"/>
    </source>
</evidence>
<dbReference type="InterPro" id="IPR005119">
    <property type="entry name" value="LysR_subst-bd"/>
</dbReference>
<dbReference type="KEGG" id="tee:Tel_03355"/>
<dbReference type="Proteomes" id="UP000055136">
    <property type="component" value="Chromosome"/>
</dbReference>
<dbReference type="SUPFAM" id="SSF53850">
    <property type="entry name" value="Periplasmic binding protein-like II"/>
    <property type="match status" value="1"/>
</dbReference>
<dbReference type="Pfam" id="PF00126">
    <property type="entry name" value="HTH_1"/>
    <property type="match status" value="1"/>
</dbReference>
<sequence length="343" mass="38693">MINNDANPRFKGGLPDYLIRHVTFRQMQIFEAIVRLGSFTRAAEELFLTQPTVSTQFKKLSDTMELPLLDQSARQFKPTEAGEELYQTIRKIFDSLADLDTRLAELKGLRRGRLRLGVITTAKYFAPEILGDFCRQYPGVDVALKVTNRDRIFQRIHENEDDVYILGQPSEKELGVKSYPFAPNPMVVIAAKDHPLCAESDISLARLVKEPFISREVGSGIRDTAMKMFAAHGLIPNIRMELGSNEAIKHAVVGGLGVALLSLHTLSLEGADGPVDVLDVKGFPIERKWYLVHSKDKELSPIARAFLEFAMTKEAPIRAHMADLLEKFSKRHRRRRAAPKRKT</sequence>